<dbReference type="PANTHER" id="PTHR37461">
    <property type="entry name" value="ANTI-SIGMA-K FACTOR RSKA"/>
    <property type="match status" value="1"/>
</dbReference>
<evidence type="ECO:0000313" key="15">
    <source>
        <dbReference type="Proteomes" id="UP001597023"/>
    </source>
</evidence>
<evidence type="ECO:0000259" key="13">
    <source>
        <dbReference type="Pfam" id="PF13490"/>
    </source>
</evidence>
<keyword evidence="7 11" id="KW-0472">Membrane</keyword>
<name>A0ABW2W5W0_9ACTN</name>
<evidence type="ECO:0000259" key="12">
    <source>
        <dbReference type="Pfam" id="PF10099"/>
    </source>
</evidence>
<keyword evidence="5 11" id="KW-1133">Transmembrane helix</keyword>
<feature type="transmembrane region" description="Helical" evidence="11">
    <location>
        <begin position="97"/>
        <end position="115"/>
    </location>
</feature>
<dbReference type="InterPro" id="IPR018764">
    <property type="entry name" value="RskA_C"/>
</dbReference>
<evidence type="ECO:0000256" key="3">
    <source>
        <dbReference type="ARBA" id="ARBA00022475"/>
    </source>
</evidence>
<feature type="domain" description="Anti-sigma K factor RskA C-terminal" evidence="12">
    <location>
        <begin position="101"/>
        <end position="241"/>
    </location>
</feature>
<evidence type="ECO:0000256" key="10">
    <source>
        <dbReference type="ARBA" id="ARBA00030803"/>
    </source>
</evidence>
<evidence type="ECO:0000256" key="2">
    <source>
        <dbReference type="ARBA" id="ARBA00004236"/>
    </source>
</evidence>
<keyword evidence="6" id="KW-0805">Transcription regulation</keyword>
<comment type="caution">
    <text evidence="14">The sequence shown here is derived from an EMBL/GenBank/DDBJ whole genome shotgun (WGS) entry which is preliminary data.</text>
</comment>
<evidence type="ECO:0000313" key="14">
    <source>
        <dbReference type="EMBL" id="MFD0314850.1"/>
    </source>
</evidence>
<evidence type="ECO:0000256" key="1">
    <source>
        <dbReference type="ARBA" id="ARBA00004167"/>
    </source>
</evidence>
<comment type="subcellular location">
    <subcellularLocation>
        <location evidence="2">Cell membrane</location>
    </subcellularLocation>
    <subcellularLocation>
        <location evidence="1">Membrane</location>
        <topology evidence="1">Single-pass membrane protein</topology>
    </subcellularLocation>
</comment>
<dbReference type="Gene3D" id="1.10.10.1320">
    <property type="entry name" value="Anti-sigma factor, zinc-finger domain"/>
    <property type="match status" value="1"/>
</dbReference>
<dbReference type="InterPro" id="IPR051474">
    <property type="entry name" value="Anti-sigma-K/W_factor"/>
</dbReference>
<keyword evidence="15" id="KW-1185">Reference proteome</keyword>
<dbReference type="Proteomes" id="UP001597023">
    <property type="component" value="Unassembled WGS sequence"/>
</dbReference>
<reference evidence="15" key="1">
    <citation type="journal article" date="2019" name="Int. J. Syst. Evol. Microbiol.">
        <title>The Global Catalogue of Microorganisms (GCM) 10K type strain sequencing project: providing services to taxonomists for standard genome sequencing and annotation.</title>
        <authorList>
            <consortium name="The Broad Institute Genomics Platform"/>
            <consortium name="The Broad Institute Genome Sequencing Center for Infectious Disease"/>
            <person name="Wu L."/>
            <person name="Ma J."/>
        </authorList>
    </citation>
    <scope>NUCLEOTIDE SEQUENCE [LARGE SCALE GENOMIC DNA]</scope>
    <source>
        <strain evidence="15">CGMCC 4.7400</strain>
    </source>
</reference>
<evidence type="ECO:0000256" key="11">
    <source>
        <dbReference type="SAM" id="Phobius"/>
    </source>
</evidence>
<evidence type="ECO:0000256" key="4">
    <source>
        <dbReference type="ARBA" id="ARBA00022692"/>
    </source>
</evidence>
<keyword evidence="4 11" id="KW-0812">Transmembrane</keyword>
<gene>
    <name evidence="14" type="ORF">ACFQZ6_11535</name>
</gene>
<sequence length="248" mass="25872">MSTKADPHTLTGAYALNALPDDERALFEEHLTACAACREEVAEFTATAARLAAAVAVSPRSTARLEVLQRIRTVRQVAPTPRLRTPSTALRRRLPRLALAACLAAATAFGGIAVWQHDRAQDATTRAEEARGRLDDLVAVLGAPDAETRSTRLTDGSRATVVVSASRDQAVLLTDLPAAPPGKVYQAWYQVDGSMRPAGLASGTRDTGQAVVLRGSANAASAVGLTVEPTGGSPHPTSAPVALLTLPV</sequence>
<proteinExistence type="predicted"/>
<evidence type="ECO:0000256" key="7">
    <source>
        <dbReference type="ARBA" id="ARBA00023136"/>
    </source>
</evidence>
<feature type="domain" description="Putative zinc-finger" evidence="13">
    <location>
        <begin position="12"/>
        <end position="38"/>
    </location>
</feature>
<keyword evidence="3" id="KW-1003">Cell membrane</keyword>
<evidence type="ECO:0000256" key="9">
    <source>
        <dbReference type="ARBA" id="ARBA00029829"/>
    </source>
</evidence>
<evidence type="ECO:0000256" key="5">
    <source>
        <dbReference type="ARBA" id="ARBA00022989"/>
    </source>
</evidence>
<evidence type="ECO:0000256" key="8">
    <source>
        <dbReference type="ARBA" id="ARBA00023163"/>
    </source>
</evidence>
<protein>
    <recommendedName>
        <fullName evidence="10">Regulator of SigK</fullName>
    </recommendedName>
    <alternativeName>
        <fullName evidence="9">Sigma-K anti-sigma factor RskA</fullName>
    </alternativeName>
</protein>
<dbReference type="Pfam" id="PF13490">
    <property type="entry name" value="zf-HC2"/>
    <property type="match status" value="1"/>
</dbReference>
<dbReference type="Pfam" id="PF10099">
    <property type="entry name" value="RskA_C"/>
    <property type="match status" value="1"/>
</dbReference>
<dbReference type="InterPro" id="IPR041916">
    <property type="entry name" value="Anti_sigma_zinc_sf"/>
</dbReference>
<accession>A0ABW2W5W0</accession>
<organism evidence="14 15">
    <name type="scientific">Streptomyces flavalbus</name>
    <dbReference type="NCBI Taxonomy" id="2665155"/>
    <lineage>
        <taxon>Bacteria</taxon>
        <taxon>Bacillati</taxon>
        <taxon>Actinomycetota</taxon>
        <taxon>Actinomycetes</taxon>
        <taxon>Kitasatosporales</taxon>
        <taxon>Streptomycetaceae</taxon>
        <taxon>Streptomyces</taxon>
    </lineage>
</organism>
<dbReference type="PANTHER" id="PTHR37461:SF1">
    <property type="entry name" value="ANTI-SIGMA-K FACTOR RSKA"/>
    <property type="match status" value="1"/>
</dbReference>
<evidence type="ECO:0000256" key="6">
    <source>
        <dbReference type="ARBA" id="ARBA00023015"/>
    </source>
</evidence>
<dbReference type="InterPro" id="IPR027383">
    <property type="entry name" value="Znf_put"/>
</dbReference>
<keyword evidence="8" id="KW-0804">Transcription</keyword>
<dbReference type="EMBL" id="JBHTEB010000001">
    <property type="protein sequence ID" value="MFD0314850.1"/>
    <property type="molecule type" value="Genomic_DNA"/>
</dbReference>
<dbReference type="RefSeq" id="WP_381607327.1">
    <property type="nucleotide sequence ID" value="NZ_JBHTEB010000001.1"/>
</dbReference>